<dbReference type="CDD" id="cd06170">
    <property type="entry name" value="LuxR_C_like"/>
    <property type="match status" value="1"/>
</dbReference>
<dbReference type="SUPFAM" id="SSF46894">
    <property type="entry name" value="C-terminal effector domain of the bipartite response regulators"/>
    <property type="match status" value="1"/>
</dbReference>
<accession>C7MLV1</accession>
<dbReference type="STRING" id="469378.Ccur_01760"/>
<proteinExistence type="predicted"/>
<dbReference type="GO" id="GO:0006355">
    <property type="term" value="P:regulation of DNA-templated transcription"/>
    <property type="evidence" value="ECO:0007669"/>
    <property type="project" value="InterPro"/>
</dbReference>
<feature type="transmembrane region" description="Helical" evidence="4">
    <location>
        <begin position="21"/>
        <end position="38"/>
    </location>
</feature>
<name>C7MLV1_CRYCD</name>
<gene>
    <name evidence="6" type="ordered locus">Ccur_01760</name>
</gene>
<evidence type="ECO:0000256" key="1">
    <source>
        <dbReference type="ARBA" id="ARBA00023015"/>
    </source>
</evidence>
<keyword evidence="3" id="KW-0804">Transcription</keyword>
<evidence type="ECO:0000259" key="5">
    <source>
        <dbReference type="PROSITE" id="PS50043"/>
    </source>
</evidence>
<evidence type="ECO:0000313" key="7">
    <source>
        <dbReference type="Proteomes" id="UP000000954"/>
    </source>
</evidence>
<dbReference type="Proteomes" id="UP000000954">
    <property type="component" value="Chromosome"/>
</dbReference>
<feature type="transmembrane region" description="Helical" evidence="4">
    <location>
        <begin position="343"/>
        <end position="361"/>
    </location>
</feature>
<feature type="transmembrane region" description="Helical" evidence="4">
    <location>
        <begin position="399"/>
        <end position="421"/>
    </location>
</feature>
<dbReference type="SUPFAM" id="SSF103473">
    <property type="entry name" value="MFS general substrate transporter"/>
    <property type="match status" value="1"/>
</dbReference>
<protein>
    <submittedName>
        <fullName evidence="6">Response regulator containing a CheY-like receiver domain protein and an HTH DNA-binding domain protein</fullName>
    </submittedName>
</protein>
<feature type="transmembrane region" description="Helical" evidence="4">
    <location>
        <begin position="145"/>
        <end position="163"/>
    </location>
</feature>
<dbReference type="PROSITE" id="PS50043">
    <property type="entry name" value="HTH_LUXR_2"/>
    <property type="match status" value="1"/>
</dbReference>
<keyword evidence="4" id="KW-0812">Transmembrane</keyword>
<dbReference type="EMBL" id="CP001682">
    <property type="protein sequence ID" value="ACU93907.1"/>
    <property type="molecule type" value="Genomic_DNA"/>
</dbReference>
<organism evidence="6 7">
    <name type="scientific">Cryptobacterium curtum (strain ATCC 700683 / DSM 15641 / CCUG 43107 / 12-3)</name>
    <dbReference type="NCBI Taxonomy" id="469378"/>
    <lineage>
        <taxon>Bacteria</taxon>
        <taxon>Bacillati</taxon>
        <taxon>Actinomycetota</taxon>
        <taxon>Coriobacteriia</taxon>
        <taxon>Eggerthellales</taxon>
        <taxon>Eggerthellaceae</taxon>
        <taxon>Cryptobacterium</taxon>
    </lineage>
</organism>
<reference evidence="6 7" key="1">
    <citation type="journal article" date="2009" name="Stand. Genomic Sci.">
        <title>Complete genome sequence of Cryptobacterium curtum type strain (12-3).</title>
        <authorList>
            <person name="Mavrommatis K."/>
            <person name="Pukall R."/>
            <person name="Rohde C."/>
            <person name="Chen F."/>
            <person name="Sims D."/>
            <person name="Brettin T."/>
            <person name="Kuske C."/>
            <person name="Detter J.C."/>
            <person name="Han C."/>
            <person name="Lapidus A."/>
            <person name="Copeland A."/>
            <person name="Glavina Del Rio T."/>
            <person name="Nolan M."/>
            <person name="Lucas S."/>
            <person name="Tice H."/>
            <person name="Cheng J.F."/>
            <person name="Bruce D."/>
            <person name="Goodwin L."/>
            <person name="Pitluck S."/>
            <person name="Ovchinnikova G."/>
            <person name="Pati A."/>
            <person name="Ivanova N."/>
            <person name="Chen A."/>
            <person name="Palaniappan K."/>
            <person name="Chain P."/>
            <person name="D'haeseleer P."/>
            <person name="Goker M."/>
            <person name="Bristow J."/>
            <person name="Eisen J.A."/>
            <person name="Markowitz V."/>
            <person name="Hugenholtz P."/>
            <person name="Rohde M."/>
            <person name="Klenk H.P."/>
            <person name="Kyrpides N.C."/>
        </authorList>
    </citation>
    <scope>NUCLEOTIDE SEQUENCE [LARGE SCALE GENOMIC DNA]</scope>
    <source>
        <strain evidence="7">ATCC 700683 / DSM 15641 / 12-3</strain>
    </source>
</reference>
<dbReference type="PRINTS" id="PR00038">
    <property type="entry name" value="HTHLUXR"/>
</dbReference>
<dbReference type="PANTHER" id="PTHR44688:SF16">
    <property type="entry name" value="DNA-BINDING TRANSCRIPTIONAL ACTIVATOR DEVR_DOSR"/>
    <property type="match status" value="1"/>
</dbReference>
<feature type="domain" description="HTH luxR-type" evidence="5">
    <location>
        <begin position="480"/>
        <end position="545"/>
    </location>
</feature>
<feature type="transmembrane region" description="Helical" evidence="4">
    <location>
        <begin position="169"/>
        <end position="187"/>
    </location>
</feature>
<keyword evidence="1" id="KW-0805">Transcription regulation</keyword>
<dbReference type="InterPro" id="IPR036259">
    <property type="entry name" value="MFS_trans_sf"/>
</dbReference>
<feature type="transmembrane region" description="Helical" evidence="4">
    <location>
        <begin position="115"/>
        <end position="138"/>
    </location>
</feature>
<dbReference type="KEGG" id="ccu:Ccur_01760"/>
<feature type="transmembrane region" description="Helical" evidence="4">
    <location>
        <begin position="278"/>
        <end position="299"/>
    </location>
</feature>
<feature type="transmembrane region" description="Helical" evidence="4">
    <location>
        <begin position="367"/>
        <end position="387"/>
    </location>
</feature>
<feature type="transmembrane region" description="Helical" evidence="4">
    <location>
        <begin position="427"/>
        <end position="446"/>
    </location>
</feature>
<sequence>MDETQQNGASSSRRRLTPIPLRATQVLGLCFYWAWVYLSFNSTSSINLNLAIDTKLLWVHVASSSVGVLIYLLATVFSRAALRLFFDRRILLVAGIVMAVGTACYALPLSLPFPLVILGALLTGISSPVVLVNWGALFSGFSARAIVLSTAGAFFVANGVYFASLFLSPWGICLLEIVLPLCATLLIPDRELMDRYLGDRSHSIEQRGGQAFPAPSSTSMHGANGGARADGVVGISGVDGAGVDSANGGAADAGHATGMGGRANWSGTKRMLVLPRALPWRVALGLFVIMLVYGGVRVYVGVADAQPGEGLFLTALLTGVSIVCFCIWGAFFQGENASLGTIYKIMLPLLTCALLMLALFGQEYATLTAALVTTCNIVIELLSWILLADMARTTRMPAIVVFAVGRGAVQAGMMIGQIIGWFMIDSIIPFAIVSVFALMLVMGFMFDAQDTLLVFEAPTAAERDEVEQRTGQPLDSRLQKVAQTCGLTARETEIFMLWATGHGSKYIQDSLVISASTVKTHVRHIYDKCGVHNRAEIIDLLENGNA</sequence>
<dbReference type="Pfam" id="PF00196">
    <property type="entry name" value="GerE"/>
    <property type="match status" value="1"/>
</dbReference>
<dbReference type="RefSeq" id="WP_012802596.1">
    <property type="nucleotide sequence ID" value="NC_013170.1"/>
</dbReference>
<dbReference type="InterPro" id="IPR000792">
    <property type="entry name" value="Tscrpt_reg_LuxR_C"/>
</dbReference>
<evidence type="ECO:0000256" key="3">
    <source>
        <dbReference type="ARBA" id="ARBA00023163"/>
    </source>
</evidence>
<dbReference type="Gene3D" id="1.10.10.10">
    <property type="entry name" value="Winged helix-like DNA-binding domain superfamily/Winged helix DNA-binding domain"/>
    <property type="match status" value="1"/>
</dbReference>
<keyword evidence="7" id="KW-1185">Reference proteome</keyword>
<feature type="transmembrane region" description="Helical" evidence="4">
    <location>
        <begin position="58"/>
        <end position="78"/>
    </location>
</feature>
<dbReference type="InterPro" id="IPR036388">
    <property type="entry name" value="WH-like_DNA-bd_sf"/>
</dbReference>
<keyword evidence="2 6" id="KW-0238">DNA-binding</keyword>
<evidence type="ECO:0000313" key="6">
    <source>
        <dbReference type="EMBL" id="ACU93907.1"/>
    </source>
</evidence>
<dbReference type="InterPro" id="IPR016032">
    <property type="entry name" value="Sig_transdc_resp-reg_C-effctor"/>
</dbReference>
<dbReference type="PANTHER" id="PTHR44688">
    <property type="entry name" value="DNA-BINDING TRANSCRIPTIONAL ACTIVATOR DEVR_DOSR"/>
    <property type="match status" value="1"/>
</dbReference>
<evidence type="ECO:0000256" key="4">
    <source>
        <dbReference type="SAM" id="Phobius"/>
    </source>
</evidence>
<dbReference type="eggNOG" id="COG2197">
    <property type="taxonomic scope" value="Bacteria"/>
</dbReference>
<evidence type="ECO:0000256" key="2">
    <source>
        <dbReference type="ARBA" id="ARBA00023125"/>
    </source>
</evidence>
<dbReference type="SMART" id="SM00421">
    <property type="entry name" value="HTH_LUXR"/>
    <property type="match status" value="1"/>
</dbReference>
<dbReference type="AlphaFoldDB" id="C7MLV1"/>
<dbReference type="GO" id="GO:0003677">
    <property type="term" value="F:DNA binding"/>
    <property type="evidence" value="ECO:0007669"/>
    <property type="project" value="UniProtKB-KW"/>
</dbReference>
<keyword evidence="4" id="KW-0472">Membrane</keyword>
<dbReference type="HOGENOM" id="CLU_027066_3_0_11"/>
<feature type="transmembrane region" description="Helical" evidence="4">
    <location>
        <begin position="90"/>
        <end position="109"/>
    </location>
</feature>
<dbReference type="OrthoDB" id="3170503at2"/>
<keyword evidence="4" id="KW-1133">Transmembrane helix</keyword>
<feature type="transmembrane region" description="Helical" evidence="4">
    <location>
        <begin position="311"/>
        <end position="331"/>
    </location>
</feature>